<evidence type="ECO:0000313" key="14">
    <source>
        <dbReference type="EMBL" id="AFI54685.1"/>
    </source>
</evidence>
<evidence type="ECO:0000256" key="9">
    <source>
        <dbReference type="ARBA" id="ARBA00023065"/>
    </source>
</evidence>
<evidence type="ECO:0000256" key="4">
    <source>
        <dbReference type="ARBA" id="ARBA00022448"/>
    </source>
</evidence>
<evidence type="ECO:0000256" key="5">
    <source>
        <dbReference type="ARBA" id="ARBA00022547"/>
    </source>
</evidence>
<keyword evidence="10 12" id="KW-0496">Mitochondrion</keyword>
<reference evidence="14" key="1">
    <citation type="submission" date="2012-03" db="EMBL/GenBank/DDBJ databases">
        <authorList>
            <person name="Mohankumar C."/>
            <person name="Salini B."/>
            <person name="Harish M."/>
            <person name="Sooraj B."/>
        </authorList>
    </citation>
    <scope>NUCLEOTIDE SEQUENCE</scope>
</reference>
<keyword evidence="6 12" id="KW-0812">Transmembrane</keyword>
<name>A0A172DYT5_9HEMI</name>
<keyword evidence="11 13" id="KW-0472">Membrane</keyword>
<dbReference type="Pfam" id="PF00895">
    <property type="entry name" value="ATP-synt_8"/>
    <property type="match status" value="1"/>
</dbReference>
<evidence type="ECO:0000256" key="8">
    <source>
        <dbReference type="ARBA" id="ARBA00022989"/>
    </source>
</evidence>
<dbReference type="GO" id="GO:0031966">
    <property type="term" value="C:mitochondrial membrane"/>
    <property type="evidence" value="ECO:0007669"/>
    <property type="project" value="UniProtKB-SubCell"/>
</dbReference>
<evidence type="ECO:0000256" key="7">
    <source>
        <dbReference type="ARBA" id="ARBA00022781"/>
    </source>
</evidence>
<keyword evidence="9 12" id="KW-0406">Ion transport</keyword>
<feature type="transmembrane region" description="Helical" evidence="13">
    <location>
        <begin position="6"/>
        <end position="31"/>
    </location>
</feature>
<keyword evidence="5 12" id="KW-0138">CF(0)</keyword>
<sequence>MPQMAPIWWTSVSSSIIMAMMITSSIIYFTYQPEKVKKSHTINVKSKNWKW</sequence>
<keyword evidence="4 12" id="KW-0813">Transport</keyword>
<organism evidence="14">
    <name type="scientific">Aneurus sublobatus</name>
    <dbReference type="NCBI Taxonomy" id="1176473"/>
    <lineage>
        <taxon>Eukaryota</taxon>
        <taxon>Metazoa</taxon>
        <taxon>Ecdysozoa</taxon>
        <taxon>Arthropoda</taxon>
        <taxon>Hexapoda</taxon>
        <taxon>Insecta</taxon>
        <taxon>Pterygota</taxon>
        <taxon>Neoptera</taxon>
        <taxon>Paraneoptera</taxon>
        <taxon>Hemiptera</taxon>
        <taxon>Heteroptera</taxon>
        <taxon>Panheteroptera</taxon>
        <taxon>Pentatomomorpha</taxon>
        <taxon>Aradoidea</taxon>
        <taxon>Aradidae</taxon>
        <taxon>Aneurinae</taxon>
        <taxon>Aneurus</taxon>
    </lineage>
</organism>
<evidence type="ECO:0000256" key="6">
    <source>
        <dbReference type="ARBA" id="ARBA00022692"/>
    </source>
</evidence>
<keyword evidence="8 13" id="KW-1133">Transmembrane helix</keyword>
<geneLocation type="mitochondrion" evidence="14"/>
<keyword evidence="7 12" id="KW-0375">Hydrogen ion transport</keyword>
<evidence type="ECO:0000256" key="1">
    <source>
        <dbReference type="ARBA" id="ARBA00004304"/>
    </source>
</evidence>
<comment type="subunit">
    <text evidence="3">F-type ATPases have 2 components, CF(1) - the catalytic core - and CF(0) - the membrane proton channel.</text>
</comment>
<dbReference type="InterPro" id="IPR001421">
    <property type="entry name" value="ATP8_metazoa"/>
</dbReference>
<dbReference type="GO" id="GO:0045259">
    <property type="term" value="C:proton-transporting ATP synthase complex"/>
    <property type="evidence" value="ECO:0007669"/>
    <property type="project" value="UniProtKB-KW"/>
</dbReference>
<evidence type="ECO:0000256" key="13">
    <source>
        <dbReference type="SAM" id="Phobius"/>
    </source>
</evidence>
<dbReference type="GO" id="GO:0015078">
    <property type="term" value="F:proton transmembrane transporter activity"/>
    <property type="evidence" value="ECO:0007669"/>
    <property type="project" value="InterPro"/>
</dbReference>
<dbReference type="CTD" id="4509"/>
<reference evidence="14" key="2">
    <citation type="journal article" date="2016" name="Sci. Rep.">
        <title>Rearrangement of mitochondrial tRNA genes in flat bugs (Hemiptera: Aradidae).</title>
        <authorList>
            <person name="Song F."/>
            <person name="Li H."/>
            <person name="Shao R."/>
            <person name="Shi A."/>
            <person name="Bai X."/>
            <person name="Zheng X."/>
            <person name="Heiss E."/>
            <person name="Cai W."/>
        </authorList>
    </citation>
    <scope>NUCLEOTIDE SEQUENCE</scope>
</reference>
<accession>A0A172DYT5</accession>
<proteinExistence type="inferred from homology"/>
<evidence type="ECO:0000256" key="10">
    <source>
        <dbReference type="ARBA" id="ARBA00023128"/>
    </source>
</evidence>
<gene>
    <name evidence="14" type="primary">ATP8</name>
</gene>
<evidence type="ECO:0000256" key="2">
    <source>
        <dbReference type="ARBA" id="ARBA00008892"/>
    </source>
</evidence>
<protein>
    <recommendedName>
        <fullName evidence="12">ATP synthase complex subunit 8</fullName>
    </recommendedName>
</protein>
<dbReference type="EMBL" id="JQ780817">
    <property type="protein sequence ID" value="AFI54685.1"/>
    <property type="molecule type" value="Genomic_DNA"/>
</dbReference>
<evidence type="ECO:0000256" key="11">
    <source>
        <dbReference type="ARBA" id="ARBA00023136"/>
    </source>
</evidence>
<comment type="subcellular location">
    <subcellularLocation>
        <location evidence="1 12">Mitochondrion membrane</location>
        <topology evidence="1 12">Single-pass membrane protein</topology>
    </subcellularLocation>
</comment>
<evidence type="ECO:0000256" key="12">
    <source>
        <dbReference type="RuleBase" id="RU003661"/>
    </source>
</evidence>
<comment type="similarity">
    <text evidence="2 12">Belongs to the ATPase protein 8 family.</text>
</comment>
<dbReference type="AlphaFoldDB" id="A0A172DYT5"/>
<dbReference type="GeneID" id="27985336"/>
<evidence type="ECO:0000256" key="3">
    <source>
        <dbReference type="ARBA" id="ARBA00011291"/>
    </source>
</evidence>
<dbReference type="GO" id="GO:0015986">
    <property type="term" value="P:proton motive force-driven ATP synthesis"/>
    <property type="evidence" value="ECO:0007669"/>
    <property type="project" value="InterPro"/>
</dbReference>
<dbReference type="RefSeq" id="YP_009258818.1">
    <property type="nucleotide sequence ID" value="NC_030361.1"/>
</dbReference>